<gene>
    <name evidence="2" type="ORF">ACFPPB_19240</name>
</gene>
<dbReference type="Proteomes" id="UP001596111">
    <property type="component" value="Unassembled WGS sequence"/>
</dbReference>
<evidence type="ECO:0000259" key="1">
    <source>
        <dbReference type="SMART" id="SM00984"/>
    </source>
</evidence>
<evidence type="ECO:0000313" key="2">
    <source>
        <dbReference type="EMBL" id="MFC5583251.1"/>
    </source>
</evidence>
<name>A0ABW0T3R1_9GAMM</name>
<dbReference type="InterPro" id="IPR036220">
    <property type="entry name" value="UDP-Glc/GDP-Man_DH_C_sf"/>
</dbReference>
<comment type="caution">
    <text evidence="2">The sequence shown here is derived from an EMBL/GenBank/DDBJ whole genome shotgun (WGS) entry which is preliminary data.</text>
</comment>
<sequence>MRNTRVVDIVQALTGYNAHVDIHDPWVDAEEAHKEYGIELLPQSVNGTYDAVILAVGHREFTSMGAGAIRALGNAESVLYDVKYVLPREAVDGRL</sequence>
<protein>
    <submittedName>
        <fullName evidence="2">UDP binding domain-containing protein</fullName>
    </submittedName>
</protein>
<dbReference type="EMBL" id="JBHSNG010000040">
    <property type="protein sequence ID" value="MFC5583251.1"/>
    <property type="molecule type" value="Genomic_DNA"/>
</dbReference>
<reference evidence="3" key="1">
    <citation type="journal article" date="2019" name="Int. J. Syst. Evol. Microbiol.">
        <title>The Global Catalogue of Microorganisms (GCM) 10K type strain sequencing project: providing services to taxonomists for standard genome sequencing and annotation.</title>
        <authorList>
            <consortium name="The Broad Institute Genomics Platform"/>
            <consortium name="The Broad Institute Genome Sequencing Center for Infectious Disease"/>
            <person name="Wu L."/>
            <person name="Ma J."/>
        </authorList>
    </citation>
    <scope>NUCLEOTIDE SEQUENCE [LARGE SCALE GENOMIC DNA]</scope>
    <source>
        <strain evidence="3">CGMCC 1.13587</strain>
    </source>
</reference>
<evidence type="ECO:0000313" key="3">
    <source>
        <dbReference type="Proteomes" id="UP001596111"/>
    </source>
</evidence>
<feature type="domain" description="UDP-glucose/GDP-mannose dehydrogenase C-terminal" evidence="1">
    <location>
        <begin position="1"/>
        <end position="88"/>
    </location>
</feature>
<dbReference type="RefSeq" id="WP_377330104.1">
    <property type="nucleotide sequence ID" value="NZ_JBHSNG010000040.1"/>
</dbReference>
<organism evidence="2 3">
    <name type="scientific">Rhodanobacter terrae</name>
    <dbReference type="NCBI Taxonomy" id="418647"/>
    <lineage>
        <taxon>Bacteria</taxon>
        <taxon>Pseudomonadati</taxon>
        <taxon>Pseudomonadota</taxon>
        <taxon>Gammaproteobacteria</taxon>
        <taxon>Lysobacterales</taxon>
        <taxon>Rhodanobacteraceae</taxon>
        <taxon>Rhodanobacter</taxon>
    </lineage>
</organism>
<dbReference type="SUPFAM" id="SSF52413">
    <property type="entry name" value="UDP-glucose/GDP-mannose dehydrogenase C-terminal domain"/>
    <property type="match status" value="1"/>
</dbReference>
<dbReference type="Pfam" id="PF03720">
    <property type="entry name" value="UDPG_MGDP_dh_C"/>
    <property type="match status" value="1"/>
</dbReference>
<keyword evidence="3" id="KW-1185">Reference proteome</keyword>
<accession>A0ABW0T3R1</accession>
<dbReference type="Gene3D" id="3.40.50.720">
    <property type="entry name" value="NAD(P)-binding Rossmann-like Domain"/>
    <property type="match status" value="1"/>
</dbReference>
<proteinExistence type="predicted"/>
<dbReference type="SMART" id="SM00984">
    <property type="entry name" value="UDPG_MGDP_dh_C"/>
    <property type="match status" value="1"/>
</dbReference>
<dbReference type="InterPro" id="IPR014027">
    <property type="entry name" value="UDP-Glc/GDP-Man_DH_C"/>
</dbReference>